<accession>A0ABD2PQT7</accession>
<proteinExistence type="predicted"/>
<comment type="caution">
    <text evidence="1">The sequence shown here is derived from an EMBL/GenBank/DDBJ whole genome shotgun (WGS) entry which is preliminary data.</text>
</comment>
<dbReference type="EMBL" id="JBJKFK010004143">
    <property type="protein sequence ID" value="KAL3309232.1"/>
    <property type="molecule type" value="Genomic_DNA"/>
</dbReference>
<organism evidence="1 2">
    <name type="scientific">Cichlidogyrus casuarinus</name>
    <dbReference type="NCBI Taxonomy" id="1844966"/>
    <lineage>
        <taxon>Eukaryota</taxon>
        <taxon>Metazoa</taxon>
        <taxon>Spiralia</taxon>
        <taxon>Lophotrochozoa</taxon>
        <taxon>Platyhelminthes</taxon>
        <taxon>Monogenea</taxon>
        <taxon>Monopisthocotylea</taxon>
        <taxon>Dactylogyridea</taxon>
        <taxon>Ancyrocephalidae</taxon>
        <taxon>Cichlidogyrus</taxon>
    </lineage>
</organism>
<protein>
    <submittedName>
        <fullName evidence="1">Uncharacterized protein</fullName>
    </submittedName>
</protein>
<gene>
    <name evidence="1" type="ORF">Ciccas_012223</name>
</gene>
<evidence type="ECO:0000313" key="1">
    <source>
        <dbReference type="EMBL" id="KAL3309232.1"/>
    </source>
</evidence>
<dbReference type="AlphaFoldDB" id="A0ABD2PQT7"/>
<reference evidence="1 2" key="1">
    <citation type="submission" date="2024-11" db="EMBL/GenBank/DDBJ databases">
        <title>Adaptive evolution of stress response genes in parasites aligns with host niche diversity.</title>
        <authorList>
            <person name="Hahn C."/>
            <person name="Resl P."/>
        </authorList>
    </citation>
    <scope>NUCLEOTIDE SEQUENCE [LARGE SCALE GENOMIC DNA]</scope>
    <source>
        <strain evidence="1">EGGRZ-B1_66</strain>
        <tissue evidence="1">Body</tissue>
    </source>
</reference>
<dbReference type="Proteomes" id="UP001626550">
    <property type="component" value="Unassembled WGS sequence"/>
</dbReference>
<sequence>MQNRRKLAYLKQMLVSCHALSQCQSFSFLSCMGASQFYDSAGGQWRPLEQIPPIPSTDLYE</sequence>
<name>A0ABD2PQT7_9PLAT</name>
<keyword evidence="2" id="KW-1185">Reference proteome</keyword>
<evidence type="ECO:0000313" key="2">
    <source>
        <dbReference type="Proteomes" id="UP001626550"/>
    </source>
</evidence>
<dbReference type="PROSITE" id="PS51257">
    <property type="entry name" value="PROKAR_LIPOPROTEIN"/>
    <property type="match status" value="1"/>
</dbReference>